<dbReference type="RefSeq" id="WP_284316912.1">
    <property type="nucleotide sequence ID" value="NZ_BSPC01000093.1"/>
</dbReference>
<dbReference type="EMBL" id="BSPC01000093">
    <property type="protein sequence ID" value="GLS23993.1"/>
    <property type="molecule type" value="Genomic_DNA"/>
</dbReference>
<dbReference type="PROSITE" id="PS51186">
    <property type="entry name" value="GNAT"/>
    <property type="match status" value="1"/>
</dbReference>
<name>A0ABQ6CVZ5_9HYPH</name>
<proteinExistence type="predicted"/>
<dbReference type="PANTHER" id="PTHR43877:SF1">
    <property type="entry name" value="ACETYLTRANSFERASE"/>
    <property type="match status" value="1"/>
</dbReference>
<evidence type="ECO:0000313" key="4">
    <source>
        <dbReference type="EMBL" id="GLS23993.1"/>
    </source>
</evidence>
<protein>
    <submittedName>
        <fullName evidence="4">N-acetyltransferase</fullName>
    </submittedName>
</protein>
<organism evidence="4 5">
    <name type="scientific">Labrys miyagiensis</name>
    <dbReference type="NCBI Taxonomy" id="346912"/>
    <lineage>
        <taxon>Bacteria</taxon>
        <taxon>Pseudomonadati</taxon>
        <taxon>Pseudomonadota</taxon>
        <taxon>Alphaproteobacteria</taxon>
        <taxon>Hyphomicrobiales</taxon>
        <taxon>Xanthobacteraceae</taxon>
        <taxon>Labrys</taxon>
    </lineage>
</organism>
<feature type="domain" description="N-acetyltransferase" evidence="3">
    <location>
        <begin position="6"/>
        <end position="148"/>
    </location>
</feature>
<dbReference type="PANTHER" id="PTHR43877">
    <property type="entry name" value="AMINOALKYLPHOSPHONATE N-ACETYLTRANSFERASE-RELATED-RELATED"/>
    <property type="match status" value="1"/>
</dbReference>
<dbReference type="Pfam" id="PF13508">
    <property type="entry name" value="Acetyltransf_7"/>
    <property type="match status" value="1"/>
</dbReference>
<dbReference type="InterPro" id="IPR050832">
    <property type="entry name" value="Bact_Acetyltransf"/>
</dbReference>
<comment type="caution">
    <text evidence="4">The sequence shown here is derived from an EMBL/GenBank/DDBJ whole genome shotgun (WGS) entry which is preliminary data.</text>
</comment>
<keyword evidence="2" id="KW-0012">Acyltransferase</keyword>
<evidence type="ECO:0000259" key="3">
    <source>
        <dbReference type="PROSITE" id="PS51186"/>
    </source>
</evidence>
<dbReference type="InterPro" id="IPR000182">
    <property type="entry name" value="GNAT_dom"/>
</dbReference>
<evidence type="ECO:0000313" key="5">
    <source>
        <dbReference type="Proteomes" id="UP001156882"/>
    </source>
</evidence>
<evidence type="ECO:0000256" key="2">
    <source>
        <dbReference type="ARBA" id="ARBA00023315"/>
    </source>
</evidence>
<accession>A0ABQ6CVZ5</accession>
<gene>
    <name evidence="4" type="ORF">GCM10007874_70140</name>
</gene>
<keyword evidence="1" id="KW-0808">Transferase</keyword>
<sequence length="165" mass="17738">MPEIAIDLTPETPDDWPVIDKLHERAFGPGRFARTAFRLREGVPPDPRLSFVARIGSMIVGSIRLTPIHIAEHSALLLGPLTVEPAFRSRGIGLALMQASLSASAKAGHRLVVLVGDEPYYGRIGFKRVTPGRVMLPGPVDPLRLLVKELAEGAFEGVFGAARGG</sequence>
<dbReference type="Proteomes" id="UP001156882">
    <property type="component" value="Unassembled WGS sequence"/>
</dbReference>
<dbReference type="InterPro" id="IPR016181">
    <property type="entry name" value="Acyl_CoA_acyltransferase"/>
</dbReference>
<evidence type="ECO:0000256" key="1">
    <source>
        <dbReference type="ARBA" id="ARBA00022679"/>
    </source>
</evidence>
<reference evidence="5" key="1">
    <citation type="journal article" date="2019" name="Int. J. Syst. Evol. Microbiol.">
        <title>The Global Catalogue of Microorganisms (GCM) 10K type strain sequencing project: providing services to taxonomists for standard genome sequencing and annotation.</title>
        <authorList>
            <consortium name="The Broad Institute Genomics Platform"/>
            <consortium name="The Broad Institute Genome Sequencing Center for Infectious Disease"/>
            <person name="Wu L."/>
            <person name="Ma J."/>
        </authorList>
    </citation>
    <scope>NUCLEOTIDE SEQUENCE [LARGE SCALE GENOMIC DNA]</scope>
    <source>
        <strain evidence="5">NBRC 101365</strain>
    </source>
</reference>
<dbReference type="SUPFAM" id="SSF55729">
    <property type="entry name" value="Acyl-CoA N-acyltransferases (Nat)"/>
    <property type="match status" value="1"/>
</dbReference>
<dbReference type="CDD" id="cd04301">
    <property type="entry name" value="NAT_SF"/>
    <property type="match status" value="1"/>
</dbReference>
<keyword evidence="5" id="KW-1185">Reference proteome</keyword>
<dbReference type="Gene3D" id="3.40.630.30">
    <property type="match status" value="1"/>
</dbReference>